<organism evidence="3">
    <name type="scientific">Tanacetum cinerariifolium</name>
    <name type="common">Dalmatian daisy</name>
    <name type="synonym">Chrysanthemum cinerariifolium</name>
    <dbReference type="NCBI Taxonomy" id="118510"/>
    <lineage>
        <taxon>Eukaryota</taxon>
        <taxon>Viridiplantae</taxon>
        <taxon>Streptophyta</taxon>
        <taxon>Embryophyta</taxon>
        <taxon>Tracheophyta</taxon>
        <taxon>Spermatophyta</taxon>
        <taxon>Magnoliopsida</taxon>
        <taxon>eudicotyledons</taxon>
        <taxon>Gunneridae</taxon>
        <taxon>Pentapetalae</taxon>
        <taxon>asterids</taxon>
        <taxon>campanulids</taxon>
        <taxon>Asterales</taxon>
        <taxon>Asteraceae</taxon>
        <taxon>Asteroideae</taxon>
        <taxon>Anthemideae</taxon>
        <taxon>Anthemidinae</taxon>
        <taxon>Tanacetum</taxon>
    </lineage>
</organism>
<sequence>MGKLGISTLMKCTSTIRQLTYDVVPDALDEHVQFCAKNSRNAFDASCKGVMDLYLDKGDHMPNPFILQEPVTSQDLWIWHAFFGAFRFNNDVNVIRESSIFKHLKDGRAPEPDANDAKRIKYKTVHEAIRKDVERAFEVLKKKWVVIKLAHTRKVKKRTITPTFDSEEKHHEDILTRLQIVHSTESSNIQGCTFQEVKALDAILEDNAKKRCMISFRQLHSHLKRLSQNDLQGTRTESGFKRAFAALSGQDIETITGTMFLNVEQLEKQLDKEDFQEIGSMADFNVNERQMQTTEENVDTSKALDASSVDTESSRTESKEQDTSSRSGNDTHDDDADIRPIYDEEPMAKVDQNAEDCHDTCPLLAKLTDNQIPEHSYQSLESENIFLKKTVAQFQIDFSRMEAHCVNLELKYQNHALKEVQHSQFLKEKSNEAKVIHDIDVLETTNIELEHKVAKLLRENKTLKKNYKELFDSIKITRSKTIEHTTSLIASNDNFKAQLQEKGFAIAALKNENQSVVRQPTAFKSERPKISKPRFASQVDVHNDLSKLVTTRYLPKKREAASTKPHHMIASSNSRISSKNMPRFSSNDMVYNHYLEEAKKKTQEHSRNSRNFSDSKHSFCSTCQQCVLSVNHDSCFTKFLNKFNSRAKVSSNKTTNINKLVEQISIPNKQERQIPTGHRFSTQQTSLVQKKTMSLRSCLRWKLTGKIFKTAGLKWVPAGKILNSSTTKVYSEPLNGSNAYITNQYECAQTLDVSACTLNLSAGTSFNLKEEGLRVCSELRLHDHNNKQSSSKLVPKVVPPACKTATSRQEMEFLFHHHITMLSLELLLQDIQSFELKKRTVYA</sequence>
<dbReference type="Pfam" id="PF04827">
    <property type="entry name" value="Plant_tran"/>
    <property type="match status" value="1"/>
</dbReference>
<reference evidence="3" key="1">
    <citation type="journal article" date="2019" name="Sci. Rep.">
        <title>Draft genome of Tanacetum cinerariifolium, the natural source of mosquito coil.</title>
        <authorList>
            <person name="Yamashiro T."/>
            <person name="Shiraishi A."/>
            <person name="Satake H."/>
            <person name="Nakayama K."/>
        </authorList>
    </citation>
    <scope>NUCLEOTIDE SEQUENCE</scope>
</reference>
<comment type="caution">
    <text evidence="3">The sequence shown here is derived from an EMBL/GenBank/DDBJ whole genome shotgun (WGS) entry which is preliminary data.</text>
</comment>
<evidence type="ECO:0008006" key="4">
    <source>
        <dbReference type="Google" id="ProtNLM"/>
    </source>
</evidence>
<dbReference type="PANTHER" id="PTHR47150:SF5">
    <property type="entry name" value="OS07G0546750 PROTEIN"/>
    <property type="match status" value="1"/>
</dbReference>
<proteinExistence type="predicted"/>
<evidence type="ECO:0000313" key="3">
    <source>
        <dbReference type="EMBL" id="GEZ36989.1"/>
    </source>
</evidence>
<evidence type="ECO:0000256" key="1">
    <source>
        <dbReference type="SAM" id="Coils"/>
    </source>
</evidence>
<dbReference type="EMBL" id="BKCJ010270762">
    <property type="protein sequence ID" value="GEZ36989.1"/>
    <property type="molecule type" value="Genomic_DNA"/>
</dbReference>
<dbReference type="InterPro" id="IPR006912">
    <property type="entry name" value="Harbinger_derived_prot"/>
</dbReference>
<dbReference type="AlphaFoldDB" id="A0A699I7A1"/>
<gene>
    <name evidence="3" type="ORF">Tci_508962</name>
</gene>
<feature type="region of interest" description="Disordered" evidence="2">
    <location>
        <begin position="557"/>
        <end position="583"/>
    </location>
</feature>
<feature type="coiled-coil region" evidence="1">
    <location>
        <begin position="439"/>
        <end position="473"/>
    </location>
</feature>
<name>A0A699I7A1_TANCI</name>
<keyword evidence="1" id="KW-0175">Coiled coil</keyword>
<feature type="region of interest" description="Disordered" evidence="2">
    <location>
        <begin position="292"/>
        <end position="338"/>
    </location>
</feature>
<feature type="compositionally biased region" description="Basic and acidic residues" evidence="2">
    <location>
        <begin position="312"/>
        <end position="323"/>
    </location>
</feature>
<dbReference type="PANTHER" id="PTHR47150">
    <property type="entry name" value="OS12G0169200 PROTEIN"/>
    <property type="match status" value="1"/>
</dbReference>
<protein>
    <recommendedName>
        <fullName evidence="4">Integrase, catalytic region, zinc finger, CCHC-type, peptidase aspartic, catalytic</fullName>
    </recommendedName>
</protein>
<accession>A0A699I7A1</accession>
<evidence type="ECO:0000256" key="2">
    <source>
        <dbReference type="SAM" id="MobiDB-lite"/>
    </source>
</evidence>
<feature type="compositionally biased region" description="Polar residues" evidence="2">
    <location>
        <begin position="570"/>
        <end position="583"/>
    </location>
</feature>